<evidence type="ECO:0000259" key="6">
    <source>
        <dbReference type="PROSITE" id="PS51307"/>
    </source>
</evidence>
<evidence type="ECO:0000313" key="7">
    <source>
        <dbReference type="Ensembl" id="ENSCAFP00020014215.1"/>
    </source>
</evidence>
<evidence type="ECO:0000256" key="3">
    <source>
        <dbReference type="ARBA" id="ARBA00022490"/>
    </source>
</evidence>
<evidence type="ECO:0000256" key="4">
    <source>
        <dbReference type="ARBA" id="ARBA00023212"/>
    </source>
</evidence>
<sequence length="434" mass="48359">MTTWPPLPIPHVRSDSPSGENSYLSLPTLLLMPLTLFFNIPSSSSKVAKVTVAKERPIPGIVHLAGSQTPASRSQTSVRDSETNETSPPSAMGALPQPAGALGQEPSPGQPPPIHDPDCGTQGLEKNVSSGPQKTSEDIRTEALAKEIVHQDKSLADILDPDSRMKTTMDLMEGLFPRNVHLLKENSIKRKFLCYVLFCSLWYRSEDKEAMGMLVNCPAYYNVSAPKAELLNKIKDMPEELNEEEEQVDVNEKKAELIGSLTHKLETLQEAKGSLLMDIKLNNALGEEVEALISELCKPNEFDKYKMFIGDLDKVVNLLLSLSGRLARVENVLSGLGEDASNEERQSSLNEKKKVLAGQHEDARELKENLDRRERVVLDILANYLSEEQLQDYQHFVKMKSTLLIEQRKLDDKIKLGQEQVKCLLETPERTGHA</sequence>
<keyword evidence="4" id="KW-0206">Cytoskeleton</keyword>
<keyword evidence="3" id="KW-0963">Cytoplasm</keyword>
<comment type="similarity">
    <text evidence="2">Belongs to the shroom family.</text>
</comment>
<dbReference type="GO" id="GO:0051015">
    <property type="term" value="F:actin filament binding"/>
    <property type="evidence" value="ECO:0007669"/>
    <property type="project" value="InterPro"/>
</dbReference>
<dbReference type="PANTHER" id="PTHR15012">
    <property type="entry name" value="APICAL PROTEIN/SHROOM-RELATED"/>
    <property type="match status" value="1"/>
</dbReference>
<organism evidence="7 8">
    <name type="scientific">Canis lupus dingo</name>
    <name type="common">dingo</name>
    <dbReference type="NCBI Taxonomy" id="286419"/>
    <lineage>
        <taxon>Eukaryota</taxon>
        <taxon>Metazoa</taxon>
        <taxon>Chordata</taxon>
        <taxon>Craniata</taxon>
        <taxon>Vertebrata</taxon>
        <taxon>Euteleostomi</taxon>
        <taxon>Mammalia</taxon>
        <taxon>Eutheria</taxon>
        <taxon>Laurasiatheria</taxon>
        <taxon>Carnivora</taxon>
        <taxon>Caniformia</taxon>
        <taxon>Canidae</taxon>
        <taxon>Canis</taxon>
    </lineage>
</organism>
<accession>A0A8C0KED2</accession>
<dbReference type="GO" id="GO:0030864">
    <property type="term" value="C:cortical actin cytoskeleton"/>
    <property type="evidence" value="ECO:0007669"/>
    <property type="project" value="TreeGrafter"/>
</dbReference>
<dbReference type="GO" id="GO:0043296">
    <property type="term" value="C:apical junction complex"/>
    <property type="evidence" value="ECO:0007669"/>
    <property type="project" value="TreeGrafter"/>
</dbReference>
<evidence type="ECO:0000256" key="5">
    <source>
        <dbReference type="SAM" id="MobiDB-lite"/>
    </source>
</evidence>
<feature type="domain" description="ASD2" evidence="6">
    <location>
        <begin position="142"/>
        <end position="429"/>
    </location>
</feature>
<feature type="region of interest" description="Disordered" evidence="5">
    <location>
        <begin position="61"/>
        <end position="136"/>
    </location>
</feature>
<evidence type="ECO:0000256" key="1">
    <source>
        <dbReference type="ARBA" id="ARBA00004245"/>
    </source>
</evidence>
<dbReference type="GO" id="GO:0007015">
    <property type="term" value="P:actin filament organization"/>
    <property type="evidence" value="ECO:0007669"/>
    <property type="project" value="TreeGrafter"/>
</dbReference>
<dbReference type="PANTHER" id="PTHR15012:SF33">
    <property type="entry name" value="PROTEIN SHROOM3"/>
    <property type="match status" value="1"/>
</dbReference>
<reference evidence="7" key="2">
    <citation type="submission" date="2025-09" db="UniProtKB">
        <authorList>
            <consortium name="Ensembl"/>
        </authorList>
    </citation>
    <scope>IDENTIFICATION</scope>
</reference>
<evidence type="ECO:0000256" key="2">
    <source>
        <dbReference type="ARBA" id="ARBA00006469"/>
    </source>
</evidence>
<dbReference type="AlphaFoldDB" id="A0A8C0KED2"/>
<keyword evidence="8" id="KW-1185">Reference proteome</keyword>
<dbReference type="Gene3D" id="6.10.250.3120">
    <property type="match status" value="1"/>
</dbReference>
<proteinExistence type="inferred from homology"/>
<dbReference type="Proteomes" id="UP000694391">
    <property type="component" value="Unplaced"/>
</dbReference>
<dbReference type="InterPro" id="IPR027685">
    <property type="entry name" value="Shroom_fam"/>
</dbReference>
<evidence type="ECO:0000313" key="8">
    <source>
        <dbReference type="Proteomes" id="UP000694391"/>
    </source>
</evidence>
<protein>
    <submittedName>
        <fullName evidence="7">Shroom family member 3</fullName>
    </submittedName>
</protein>
<feature type="compositionally biased region" description="Polar residues" evidence="5">
    <location>
        <begin position="66"/>
        <end position="89"/>
    </location>
</feature>
<dbReference type="GeneTree" id="ENSGT00940000157778"/>
<dbReference type="GO" id="GO:0016324">
    <property type="term" value="C:apical plasma membrane"/>
    <property type="evidence" value="ECO:0007669"/>
    <property type="project" value="TreeGrafter"/>
</dbReference>
<dbReference type="Ensembl" id="ENSCAFT00020016530.1">
    <property type="protein sequence ID" value="ENSCAFP00020014215.1"/>
    <property type="gene ID" value="ENSCAFG00020011481.1"/>
</dbReference>
<feature type="region of interest" description="Disordered" evidence="5">
    <location>
        <begin position="1"/>
        <end position="21"/>
    </location>
</feature>
<dbReference type="Pfam" id="PF08687">
    <property type="entry name" value="ASD2"/>
    <property type="match status" value="1"/>
</dbReference>
<reference evidence="7" key="1">
    <citation type="submission" date="2025-08" db="UniProtKB">
        <authorList>
            <consortium name="Ensembl"/>
        </authorList>
    </citation>
    <scope>IDENTIFICATION</scope>
</reference>
<comment type="subcellular location">
    <subcellularLocation>
        <location evidence="1">Cytoplasm</location>
        <location evidence="1">Cytoskeleton</location>
    </subcellularLocation>
</comment>
<name>A0A8C0KED2_CANLU</name>
<dbReference type="GO" id="GO:0005912">
    <property type="term" value="C:adherens junction"/>
    <property type="evidence" value="ECO:0007669"/>
    <property type="project" value="TreeGrafter"/>
</dbReference>
<dbReference type="PROSITE" id="PS51307">
    <property type="entry name" value="ASD2"/>
    <property type="match status" value="1"/>
</dbReference>
<dbReference type="InterPro" id="IPR014799">
    <property type="entry name" value="ASD2_dom"/>
</dbReference>